<reference evidence="2" key="3">
    <citation type="submission" date="2025-09" db="UniProtKB">
        <authorList>
            <consortium name="Ensembl"/>
        </authorList>
    </citation>
    <scope>IDENTIFICATION</scope>
</reference>
<protein>
    <submittedName>
        <fullName evidence="2">Uncharacterized protein</fullName>
    </submittedName>
</protein>
<sequence length="182" mass="20189">MSSPTLSWFPSEKRFTNSRKASSHLQNLVLGAVSLGQHWRGGVPKNLQRQTKLNDEGNKARTPIQPGPKVLLLILIYFFETESCSVAQAPVQWRDLGSLQPPPPGFKRFSCLRLRSSWDYRRRPPRPANFFCIFSRDGFHHVGLAGFKLLTASDPPTSASQSAGIKGVSHQAGPKVLPPEES</sequence>
<reference evidence="2 3" key="1">
    <citation type="submission" date="2013-03" db="EMBL/GenBank/DDBJ databases">
        <authorList>
            <person name="Warren W."/>
            <person name="Wilson R.K."/>
        </authorList>
    </citation>
    <scope>NUCLEOTIDE SEQUENCE</scope>
</reference>
<dbReference type="GeneTree" id="ENSGT00940000161627"/>
<dbReference type="PANTHER" id="PTHR46254">
    <property type="entry name" value="PROTEIN GVQW1-RELATED"/>
    <property type="match status" value="1"/>
</dbReference>
<organism evidence="2 3">
    <name type="scientific">Macaca fascicularis</name>
    <name type="common">Crab-eating macaque</name>
    <name type="synonym">Cynomolgus monkey</name>
    <dbReference type="NCBI Taxonomy" id="9541"/>
    <lineage>
        <taxon>Eukaryota</taxon>
        <taxon>Metazoa</taxon>
        <taxon>Chordata</taxon>
        <taxon>Craniata</taxon>
        <taxon>Vertebrata</taxon>
        <taxon>Euteleostomi</taxon>
        <taxon>Mammalia</taxon>
        <taxon>Eutheria</taxon>
        <taxon>Euarchontoglires</taxon>
        <taxon>Primates</taxon>
        <taxon>Haplorrhini</taxon>
        <taxon>Catarrhini</taxon>
        <taxon>Cercopithecidae</taxon>
        <taxon>Cercopithecinae</taxon>
        <taxon>Macaca</taxon>
    </lineage>
</organism>
<evidence type="ECO:0000313" key="3">
    <source>
        <dbReference type="Proteomes" id="UP000233100"/>
    </source>
</evidence>
<name>A0A7N9D549_MACFA</name>
<keyword evidence="3" id="KW-1185">Reference proteome</keyword>
<feature type="region of interest" description="Disordered" evidence="1">
    <location>
        <begin position="155"/>
        <end position="182"/>
    </location>
</feature>
<dbReference type="AlphaFoldDB" id="A0A7N9D549"/>
<proteinExistence type="predicted"/>
<dbReference type="Proteomes" id="UP000233100">
    <property type="component" value="Chromosome 14"/>
</dbReference>
<accession>A0A7N9D549</accession>
<dbReference type="PRINTS" id="PR02045">
    <property type="entry name" value="F138DOMAIN"/>
</dbReference>
<evidence type="ECO:0000256" key="1">
    <source>
        <dbReference type="SAM" id="MobiDB-lite"/>
    </source>
</evidence>
<reference evidence="2" key="2">
    <citation type="submission" date="2025-08" db="UniProtKB">
        <authorList>
            <consortium name="Ensembl"/>
        </authorList>
    </citation>
    <scope>IDENTIFICATION</scope>
</reference>
<dbReference type="Ensembl" id="ENSMFAT00000076833.1">
    <property type="protein sequence ID" value="ENSMFAP00000060465.1"/>
    <property type="gene ID" value="ENSMFAG00000051489.1"/>
</dbReference>
<evidence type="ECO:0000313" key="2">
    <source>
        <dbReference type="Ensembl" id="ENSMFAP00000060465.1"/>
    </source>
</evidence>